<dbReference type="InParanoid" id="A0A7L9FI86"/>
<reference evidence="2 3" key="1">
    <citation type="submission" date="2020-10" db="EMBL/GenBank/DDBJ databases">
        <title>Thermofilum lucidum 3507LT sp. nov. a novel member of Thermofilaceae family isolated from Chile hot spring, and proposal of description order Thermofilales.</title>
        <authorList>
            <person name="Zayulina K.S."/>
            <person name="Elcheninov A.G."/>
            <person name="Toshchakov S.V."/>
            <person name="Kublanov I.V."/>
        </authorList>
    </citation>
    <scope>NUCLEOTIDE SEQUENCE [LARGE SCALE GENOMIC DNA]</scope>
    <source>
        <strain evidence="2 3">3507LT</strain>
    </source>
</reference>
<dbReference type="InterPro" id="IPR038071">
    <property type="entry name" value="UROD/MetE-like_sf"/>
</dbReference>
<name>A0A7L9FI86_9CREN</name>
<dbReference type="KEGG" id="thel:IG193_07720"/>
<dbReference type="GO" id="GO:0003871">
    <property type="term" value="F:5-methyltetrahydropteroyltriglutamate-homocysteine S-methyltransferase activity"/>
    <property type="evidence" value="ECO:0007669"/>
    <property type="project" value="InterPro"/>
</dbReference>
<feature type="domain" description="Cobalamin-independent methionine synthase MetE C-terminal/archaeal" evidence="1">
    <location>
        <begin position="195"/>
        <end position="314"/>
    </location>
</feature>
<dbReference type="GO" id="GO:0008270">
    <property type="term" value="F:zinc ion binding"/>
    <property type="evidence" value="ECO:0007669"/>
    <property type="project" value="InterPro"/>
</dbReference>
<evidence type="ECO:0000259" key="1">
    <source>
        <dbReference type="Pfam" id="PF01717"/>
    </source>
</evidence>
<dbReference type="Pfam" id="PF01717">
    <property type="entry name" value="Meth_synt_2"/>
    <property type="match status" value="1"/>
</dbReference>
<dbReference type="GeneID" id="59149774"/>
<evidence type="ECO:0000313" key="3">
    <source>
        <dbReference type="Proteomes" id="UP000594121"/>
    </source>
</evidence>
<dbReference type="GO" id="GO:0009086">
    <property type="term" value="P:methionine biosynthetic process"/>
    <property type="evidence" value="ECO:0007669"/>
    <property type="project" value="InterPro"/>
</dbReference>
<dbReference type="EMBL" id="CP062310">
    <property type="protein sequence ID" value="QOJ78636.1"/>
    <property type="molecule type" value="Genomic_DNA"/>
</dbReference>
<evidence type="ECO:0000313" key="2">
    <source>
        <dbReference type="EMBL" id="QOJ78636.1"/>
    </source>
</evidence>
<dbReference type="AlphaFoldDB" id="A0A7L9FI86"/>
<protein>
    <recommendedName>
        <fullName evidence="1">Cobalamin-independent methionine synthase MetE C-terminal/archaeal domain-containing protein</fullName>
    </recommendedName>
</protein>
<accession>A0A7L9FI86</accession>
<gene>
    <name evidence="2" type="ORF">IG193_07720</name>
</gene>
<keyword evidence="3" id="KW-1185">Reference proteome</keyword>
<dbReference type="SUPFAM" id="SSF51726">
    <property type="entry name" value="UROD/MetE-like"/>
    <property type="match status" value="1"/>
</dbReference>
<dbReference type="RefSeq" id="WP_192818608.1">
    <property type="nucleotide sequence ID" value="NZ_CP062310.1"/>
</dbReference>
<dbReference type="Gene3D" id="3.20.20.210">
    <property type="match status" value="1"/>
</dbReference>
<dbReference type="InterPro" id="IPR002629">
    <property type="entry name" value="Met_Synth_C/arc"/>
</dbReference>
<proteinExistence type="predicted"/>
<sequence>MVATTLVGSFPLEYSESNIRRALEDQAELGVTFPVLPQLRDFVYMYVEPMIRGRVVVQEGPGFRLKGDVEEVEPEPPEDILVATDIARELGVRFRVPITGAFTIASKIALAGGRVGDMSTSLLTDASAREGAVAYVKRMARKLHREVRGDVYCVDEPVLSVIVGSRSVMYGITPEEISSALDSVLAELGGMYRGVHVCGKLPPLLKGILLKLQNANFLDHEHSDFPANRIYYTREELASSNKKLAYGIVSPIKPSVEHEEEVLALARDAVDRYGGTLLFFKPDCGFGGLRGFLKGREYEEIVLKKIRVLVSVAEKVDYGAVKT</sequence>
<organism evidence="2 3">
    <name type="scientific">Infirmifilum lucidum</name>
    <dbReference type="NCBI Taxonomy" id="2776706"/>
    <lineage>
        <taxon>Archaea</taxon>
        <taxon>Thermoproteota</taxon>
        <taxon>Thermoprotei</taxon>
        <taxon>Thermofilales</taxon>
        <taxon>Thermofilaceae</taxon>
        <taxon>Infirmifilum</taxon>
    </lineage>
</organism>
<dbReference type="Proteomes" id="UP000594121">
    <property type="component" value="Chromosome"/>
</dbReference>